<dbReference type="AlphaFoldDB" id="A0A934PPN2"/>
<keyword evidence="7" id="KW-1185">Reference proteome</keyword>
<feature type="transmembrane region" description="Helical" evidence="5">
    <location>
        <begin position="297"/>
        <end position="317"/>
    </location>
</feature>
<organism evidence="6 7">
    <name type="scientific">Mucilaginibacter segetis</name>
    <dbReference type="NCBI Taxonomy" id="2793071"/>
    <lineage>
        <taxon>Bacteria</taxon>
        <taxon>Pseudomonadati</taxon>
        <taxon>Bacteroidota</taxon>
        <taxon>Sphingobacteriia</taxon>
        <taxon>Sphingobacteriales</taxon>
        <taxon>Sphingobacteriaceae</taxon>
        <taxon>Mucilaginibacter</taxon>
    </lineage>
</organism>
<feature type="transmembrane region" description="Helical" evidence="5">
    <location>
        <begin position="272"/>
        <end position="291"/>
    </location>
</feature>
<evidence type="ECO:0000256" key="1">
    <source>
        <dbReference type="ARBA" id="ARBA00004141"/>
    </source>
</evidence>
<keyword evidence="4 5" id="KW-0472">Membrane</keyword>
<dbReference type="PANTHER" id="PTHR31154">
    <property type="entry name" value="MEMBRANE TRANSPORTER PROTEIN"/>
    <property type="match status" value="1"/>
</dbReference>
<comment type="subcellular location">
    <subcellularLocation>
        <location evidence="5">Cell membrane</location>
        <topology evidence="5">Multi-pass membrane protein</topology>
    </subcellularLocation>
    <subcellularLocation>
        <location evidence="1">Membrane</location>
        <topology evidence="1">Multi-pass membrane protein</topology>
    </subcellularLocation>
</comment>
<feature type="transmembrane region" description="Helical" evidence="5">
    <location>
        <begin position="132"/>
        <end position="155"/>
    </location>
</feature>
<keyword evidence="2 5" id="KW-0812">Transmembrane</keyword>
<proteinExistence type="inferred from homology"/>
<comment type="similarity">
    <text evidence="5">Belongs to the 4-toluene sulfonate uptake permease (TSUP) (TC 2.A.102) family.</text>
</comment>
<evidence type="ECO:0000256" key="3">
    <source>
        <dbReference type="ARBA" id="ARBA00022989"/>
    </source>
</evidence>
<feature type="transmembrane region" description="Helical" evidence="5">
    <location>
        <begin position="7"/>
        <end position="26"/>
    </location>
</feature>
<feature type="transmembrane region" description="Helical" evidence="5">
    <location>
        <begin position="245"/>
        <end position="265"/>
    </location>
</feature>
<name>A0A934PPN2_9SPHI</name>
<evidence type="ECO:0000256" key="5">
    <source>
        <dbReference type="RuleBase" id="RU363041"/>
    </source>
</evidence>
<gene>
    <name evidence="6" type="ORF">I5M19_03845</name>
</gene>
<protein>
    <recommendedName>
        <fullName evidence="5">Probable membrane transporter protein</fullName>
    </recommendedName>
</protein>
<feature type="transmembrane region" description="Helical" evidence="5">
    <location>
        <begin position="175"/>
        <end position="201"/>
    </location>
</feature>
<accession>A0A934PPN2</accession>
<keyword evidence="3 5" id="KW-1133">Transmembrane helix</keyword>
<sequence length="336" mass="37254">MRSRTLKIFAMPVIAVYITWTIYMIVTNSWKLFYHYFFMSITMIFGSFVAGGSAEGGGAVAFPVMTLIFKIHPADARNFSLAIQSIGMTAATLWIIARKIRIEKTYLTLAFIGATAGIIFSTYFIAPFTPPAYAKMLFVSFWLSFGIALFVVNYYRRRNICEQLPDLSHYQQAELIAIGFIGGILSAIFGSGIDICTFAFITMKYNLSEKVATPTSVVLMASNAIIGFLLHQFIIADVAPVVYNYWLVCIPVVMLGAPFGALVVSKAKRLHIVNFLCAVILIQFVGAIFIIKPSGRLLWFSAGGFLIGMIVFFLLTLRNKTPLNVPDQLSEVNADD</sequence>
<dbReference type="PANTHER" id="PTHR31154:SF4">
    <property type="entry name" value="MEMBRANE TRANSPORTER PROTEIN"/>
    <property type="match status" value="1"/>
</dbReference>
<evidence type="ECO:0000256" key="4">
    <source>
        <dbReference type="ARBA" id="ARBA00023136"/>
    </source>
</evidence>
<feature type="transmembrane region" description="Helical" evidence="5">
    <location>
        <begin position="106"/>
        <end position="126"/>
    </location>
</feature>
<dbReference type="Pfam" id="PF01925">
    <property type="entry name" value="TauE"/>
    <property type="match status" value="1"/>
</dbReference>
<dbReference type="GO" id="GO:0005886">
    <property type="term" value="C:plasma membrane"/>
    <property type="evidence" value="ECO:0007669"/>
    <property type="project" value="UniProtKB-SubCell"/>
</dbReference>
<reference evidence="6" key="1">
    <citation type="submission" date="2020-12" db="EMBL/GenBank/DDBJ databases">
        <title>Bacterial novel species Mucilaginibacter sp. SD-g isolated from soil.</title>
        <authorList>
            <person name="Jung H.-Y."/>
        </authorList>
    </citation>
    <scope>NUCLEOTIDE SEQUENCE</scope>
    <source>
        <strain evidence="6">SD-g</strain>
    </source>
</reference>
<evidence type="ECO:0000313" key="6">
    <source>
        <dbReference type="EMBL" id="MBK0378424.1"/>
    </source>
</evidence>
<keyword evidence="5" id="KW-1003">Cell membrane</keyword>
<comment type="caution">
    <text evidence="6">The sequence shown here is derived from an EMBL/GenBank/DDBJ whole genome shotgun (WGS) entry which is preliminary data.</text>
</comment>
<dbReference type="Proteomes" id="UP000613193">
    <property type="component" value="Unassembled WGS sequence"/>
</dbReference>
<evidence type="ECO:0000313" key="7">
    <source>
        <dbReference type="Proteomes" id="UP000613193"/>
    </source>
</evidence>
<dbReference type="InterPro" id="IPR002781">
    <property type="entry name" value="TM_pro_TauE-like"/>
</dbReference>
<evidence type="ECO:0000256" key="2">
    <source>
        <dbReference type="ARBA" id="ARBA00022692"/>
    </source>
</evidence>
<dbReference type="RefSeq" id="WP_200064200.1">
    <property type="nucleotide sequence ID" value="NZ_JAEHFW010000001.1"/>
</dbReference>
<dbReference type="EMBL" id="JAEHFW010000001">
    <property type="protein sequence ID" value="MBK0378424.1"/>
    <property type="molecule type" value="Genomic_DNA"/>
</dbReference>